<evidence type="ECO:0000256" key="1">
    <source>
        <dbReference type="NCBIfam" id="TIGR03162"/>
    </source>
</evidence>
<dbReference type="Gene3D" id="3.40.50.1240">
    <property type="entry name" value="Phosphoglycerate mutase-like"/>
    <property type="match status" value="1"/>
</dbReference>
<dbReference type="SMART" id="SM00855">
    <property type="entry name" value="PGAM"/>
    <property type="match status" value="1"/>
</dbReference>
<reference evidence="5 6" key="1">
    <citation type="journal article" date="2008" name="Proc. Natl. Acad. Sci. U.S.A.">
        <title>The genome of Clostridium kluyveri, a strict anaerobe with unique metabolic features.</title>
        <authorList>
            <person name="Seedorf H."/>
            <person name="Fricke W.F."/>
            <person name="Veith B."/>
            <person name="Brueggemann H."/>
            <person name="Liesegang H."/>
            <person name="Strittmatter A."/>
            <person name="Miethke M."/>
            <person name="Buckel W."/>
            <person name="Hinderberger J."/>
            <person name="Li F."/>
            <person name="Hagemeier C."/>
            <person name="Thauer R.K."/>
            <person name="Gottschalk G."/>
        </authorList>
    </citation>
    <scope>NUCLEOTIDE SEQUENCE [LARGE SCALE GENOMIC DNA]</scope>
    <source>
        <strain evidence="6">ATCC 8527 / DSM 555 / NCIMB 10680</strain>
    </source>
</reference>
<protein>
    <recommendedName>
        <fullName evidence="1">Alpha-ribazole phosphatase</fullName>
        <ecNumber evidence="1">3.1.3.73</ecNumber>
    </recommendedName>
</protein>
<sequence length="193" mass="22096">MLELILIRHGQTDSNRKGTYSGWTDIELNKCGISQAERVRDKLKHINFDLVVASPLKRAKKTAEIISKNIIYDEGLKEINFGLWDNLSLEEIEEKYPEEYELWMRDKKEEFIFPQGESIKDVQERAANVIDNIIKKQKKGIVLIVTHGGLIRNIVAHLLGMGRAGSWRFRIDNCGITKIQITDGYAVLTELNG</sequence>
<dbReference type="AlphaFoldDB" id="A5N654"/>
<organism evidence="5 6">
    <name type="scientific">Clostridium kluyveri (strain ATCC 8527 / DSM 555 / NBRC 12016 / NCIMB 10680 / K1)</name>
    <dbReference type="NCBI Taxonomy" id="431943"/>
    <lineage>
        <taxon>Bacteria</taxon>
        <taxon>Bacillati</taxon>
        <taxon>Bacillota</taxon>
        <taxon>Clostridia</taxon>
        <taxon>Eubacteriales</taxon>
        <taxon>Clostridiaceae</taxon>
        <taxon>Clostridium</taxon>
    </lineage>
</organism>
<dbReference type="SUPFAM" id="SSF53254">
    <property type="entry name" value="Phosphoglycerate mutase-like"/>
    <property type="match status" value="1"/>
</dbReference>
<dbReference type="InterPro" id="IPR001345">
    <property type="entry name" value="PG/BPGM_mutase_AS"/>
</dbReference>
<evidence type="ECO:0000256" key="3">
    <source>
        <dbReference type="PIRSR" id="PIRSR613078-2"/>
    </source>
</evidence>
<proteinExistence type="predicted"/>
<dbReference type="GO" id="GO:0005737">
    <property type="term" value="C:cytoplasm"/>
    <property type="evidence" value="ECO:0007669"/>
    <property type="project" value="TreeGrafter"/>
</dbReference>
<feature type="active site" description="Tele-phosphohistidine intermediate" evidence="2">
    <location>
        <position position="9"/>
    </location>
</feature>
<dbReference type="PROSITE" id="PS00175">
    <property type="entry name" value="PG_MUTASE"/>
    <property type="match status" value="1"/>
</dbReference>
<dbReference type="PANTHER" id="PTHR48100">
    <property type="entry name" value="BROAD-SPECIFICITY PHOSPHATASE YOR283W-RELATED"/>
    <property type="match status" value="1"/>
</dbReference>
<dbReference type="CDD" id="cd07067">
    <property type="entry name" value="HP_PGM_like"/>
    <property type="match status" value="1"/>
</dbReference>
<dbReference type="KEGG" id="ckl:CKL_0732"/>
<name>A5N654_CLOK5</name>
<dbReference type="RefSeq" id="WP_011989300.1">
    <property type="nucleotide sequence ID" value="NC_009706.1"/>
</dbReference>
<dbReference type="STRING" id="431943.CKL_0732"/>
<feature type="site" description="Transition state stabilizer" evidence="4">
    <location>
        <position position="147"/>
    </location>
</feature>
<dbReference type="eggNOG" id="COG0406">
    <property type="taxonomic scope" value="Bacteria"/>
</dbReference>
<evidence type="ECO:0000256" key="2">
    <source>
        <dbReference type="PIRSR" id="PIRSR613078-1"/>
    </source>
</evidence>
<keyword evidence="5" id="KW-0378">Hydrolase</keyword>
<dbReference type="Proteomes" id="UP000002411">
    <property type="component" value="Chromosome"/>
</dbReference>
<dbReference type="PIRSF" id="PIRSF000709">
    <property type="entry name" value="6PFK_2-Ptase"/>
    <property type="match status" value="1"/>
</dbReference>
<dbReference type="PANTHER" id="PTHR48100:SF59">
    <property type="entry name" value="ADENOSYLCOBALAMIN_ALPHA-RIBAZOLE PHOSPHATASE"/>
    <property type="match status" value="1"/>
</dbReference>
<evidence type="ECO:0000256" key="4">
    <source>
        <dbReference type="PIRSR" id="PIRSR613078-3"/>
    </source>
</evidence>
<dbReference type="EMBL" id="CP000673">
    <property type="protein sequence ID" value="EDK32785.1"/>
    <property type="molecule type" value="Genomic_DNA"/>
</dbReference>
<feature type="binding site" evidence="3">
    <location>
        <begin position="8"/>
        <end position="15"/>
    </location>
    <ligand>
        <name>substrate</name>
    </ligand>
</feature>
<dbReference type="Pfam" id="PF00300">
    <property type="entry name" value="His_Phos_1"/>
    <property type="match status" value="1"/>
</dbReference>
<accession>A5N654</accession>
<dbReference type="InterPro" id="IPR017578">
    <property type="entry name" value="Ribazole_CobC"/>
</dbReference>
<dbReference type="InterPro" id="IPR050275">
    <property type="entry name" value="PGM_Phosphatase"/>
</dbReference>
<dbReference type="InterPro" id="IPR013078">
    <property type="entry name" value="His_Pase_superF_clade-1"/>
</dbReference>
<dbReference type="HOGENOM" id="CLU_033323_8_4_9"/>
<gene>
    <name evidence="5" type="primary">cobC2</name>
    <name evidence="5" type="ordered locus">CKL_0732</name>
</gene>
<dbReference type="EC" id="3.1.3.73" evidence="1"/>
<keyword evidence="6" id="KW-1185">Reference proteome</keyword>
<evidence type="ECO:0000313" key="6">
    <source>
        <dbReference type="Proteomes" id="UP000002411"/>
    </source>
</evidence>
<dbReference type="GO" id="GO:0043755">
    <property type="term" value="F:alpha-ribazole phosphatase activity"/>
    <property type="evidence" value="ECO:0007669"/>
    <property type="project" value="UniProtKB-UniRule"/>
</dbReference>
<feature type="active site" description="Proton donor/acceptor" evidence="2">
    <location>
        <position position="78"/>
    </location>
</feature>
<dbReference type="InterPro" id="IPR029033">
    <property type="entry name" value="His_PPase_superfam"/>
</dbReference>
<dbReference type="NCBIfam" id="TIGR03162">
    <property type="entry name" value="ribazole_cobC"/>
    <property type="match status" value="1"/>
</dbReference>
<dbReference type="GO" id="GO:0009236">
    <property type="term" value="P:cobalamin biosynthetic process"/>
    <property type="evidence" value="ECO:0007669"/>
    <property type="project" value="UniProtKB-UniRule"/>
</dbReference>
<evidence type="ECO:0000313" key="5">
    <source>
        <dbReference type="EMBL" id="EDK32785.1"/>
    </source>
</evidence>
<feature type="binding site" evidence="3">
    <location>
        <position position="58"/>
    </location>
    <ligand>
        <name>substrate</name>
    </ligand>
</feature>